<dbReference type="EMBL" id="VOKX01000003">
    <property type="protein sequence ID" value="KAB7852449.1"/>
    <property type="molecule type" value="Genomic_DNA"/>
</dbReference>
<evidence type="ECO:0000313" key="3">
    <source>
        <dbReference type="EMBL" id="KAB7852449.1"/>
    </source>
</evidence>
<protein>
    <submittedName>
        <fullName evidence="3">N-acetylneuraminate synthase</fullName>
    </submittedName>
</protein>
<keyword evidence="4" id="KW-1185">Reference proteome</keyword>
<dbReference type="Proteomes" id="UP000327000">
    <property type="component" value="Unassembled WGS sequence"/>
</dbReference>
<feature type="compositionally biased region" description="Basic and acidic residues" evidence="1">
    <location>
        <begin position="307"/>
        <end position="319"/>
    </location>
</feature>
<dbReference type="PANTHER" id="PTHR42966:SF3">
    <property type="entry name" value="BLR5971 PROTEIN"/>
    <property type="match status" value="1"/>
</dbReference>
<evidence type="ECO:0000313" key="4">
    <source>
        <dbReference type="Proteomes" id="UP000327000"/>
    </source>
</evidence>
<dbReference type="OrthoDB" id="9814210at2"/>
<comment type="caution">
    <text evidence="3">The sequence shown here is derived from an EMBL/GenBank/DDBJ whole genome shotgun (WGS) entry which is preliminary data.</text>
</comment>
<organism evidence="3 4">
    <name type="scientific">Streptomyces mobaraensis</name>
    <name type="common">Streptoverticillium mobaraense</name>
    <dbReference type="NCBI Taxonomy" id="35621"/>
    <lineage>
        <taxon>Bacteria</taxon>
        <taxon>Bacillati</taxon>
        <taxon>Actinomycetota</taxon>
        <taxon>Actinomycetes</taxon>
        <taxon>Kitasatosporales</taxon>
        <taxon>Streptomycetaceae</taxon>
        <taxon>Streptomyces</taxon>
    </lineage>
</organism>
<dbReference type="GO" id="GO:0047444">
    <property type="term" value="F:N-acylneuraminate-9-phosphate synthase activity"/>
    <property type="evidence" value="ECO:0007669"/>
    <property type="project" value="TreeGrafter"/>
</dbReference>
<dbReference type="PANTHER" id="PTHR42966">
    <property type="entry name" value="N-ACETYLNEURAMINATE SYNTHASE"/>
    <property type="match status" value="1"/>
</dbReference>
<feature type="region of interest" description="Disordered" evidence="1">
    <location>
        <begin position="1"/>
        <end position="24"/>
    </location>
</feature>
<proteinExistence type="predicted"/>
<dbReference type="InterPro" id="IPR013785">
    <property type="entry name" value="Aldolase_TIM"/>
</dbReference>
<feature type="compositionally biased region" description="Basic and acidic residues" evidence="1">
    <location>
        <begin position="328"/>
        <end position="343"/>
    </location>
</feature>
<dbReference type="AlphaFoldDB" id="A0A5N5WFV5"/>
<dbReference type="GO" id="GO:0016051">
    <property type="term" value="P:carbohydrate biosynthetic process"/>
    <property type="evidence" value="ECO:0007669"/>
    <property type="project" value="InterPro"/>
</dbReference>
<dbReference type="Pfam" id="PF03102">
    <property type="entry name" value="NeuB"/>
    <property type="match status" value="1"/>
</dbReference>
<feature type="domain" description="PseI/NeuA/B-like" evidence="2">
    <location>
        <begin position="48"/>
        <end position="284"/>
    </location>
</feature>
<feature type="region of interest" description="Disordered" evidence="1">
    <location>
        <begin position="302"/>
        <end position="343"/>
    </location>
</feature>
<dbReference type="Gene3D" id="3.20.20.70">
    <property type="entry name" value="Aldolase class I"/>
    <property type="match status" value="1"/>
</dbReference>
<name>A0A5N5WFV5_STRMB</name>
<dbReference type="InterPro" id="IPR051690">
    <property type="entry name" value="PseI-like"/>
</dbReference>
<reference evidence="3 4" key="1">
    <citation type="journal article" date="2019" name="Microb. Cell Fact.">
        <title>Exploring novel herbicidin analogues by transcriptional regulator overexpression and MS/MS molecular networking.</title>
        <authorList>
            <person name="Shi Y."/>
            <person name="Gu R."/>
            <person name="Li Y."/>
            <person name="Wang X."/>
            <person name="Ren W."/>
            <person name="Li X."/>
            <person name="Wang L."/>
            <person name="Xie Y."/>
            <person name="Hong B."/>
        </authorList>
    </citation>
    <scope>NUCLEOTIDE SEQUENCE [LARGE SCALE GENOMIC DNA]</scope>
    <source>
        <strain evidence="3 4">US-43</strain>
    </source>
</reference>
<gene>
    <name evidence="3" type="ORF">FRZ00_01265</name>
</gene>
<evidence type="ECO:0000259" key="2">
    <source>
        <dbReference type="Pfam" id="PF03102"/>
    </source>
</evidence>
<accession>A0A5N5WFV5</accession>
<dbReference type="SUPFAM" id="SSF51569">
    <property type="entry name" value="Aldolase"/>
    <property type="match status" value="1"/>
</dbReference>
<dbReference type="RefSeq" id="WP_152262198.1">
    <property type="nucleotide sequence ID" value="NZ_VOKX01000003.1"/>
</dbReference>
<evidence type="ECO:0000256" key="1">
    <source>
        <dbReference type="SAM" id="MobiDB-lite"/>
    </source>
</evidence>
<sequence length="343" mass="37416">MASTAPLTSPVARTRHLGDRPVGPGHPVYITGEIGINHNGDLGTALALVDAAADAGCDAVKFQKRTPEVCTPRSQWELERDTPWGRMTYIDYRHRVEFGEDEYRRIDEHCRERGIAWFASPWDVESVAFLEKFDLPAHKVASASLTDDELLRTLRATGRTIVLSTGMSTPKQIRHAVEVLGSENIVLCHATSTYPARAAELNLRVIHTLQAEYPNVPIGYSGHETGLQTTLAAVALGAAFVERHITLDRAMWGSDQAASVEPGGLQRLVRDIRVVEESLGDGVKRVYESELAPMRKLRRVPGVVAQADERAERAERGEPAEGAAGARGSDRSDSAGDREPAAV</sequence>
<dbReference type="InterPro" id="IPR013132">
    <property type="entry name" value="PseI/NeuA/B-like_N"/>
</dbReference>